<feature type="compositionally biased region" description="Basic residues" evidence="1">
    <location>
        <begin position="83"/>
        <end position="95"/>
    </location>
</feature>
<keyword evidence="3" id="KW-1185">Reference proteome</keyword>
<name>A0A2W5YIY0_9MICO</name>
<proteinExistence type="predicted"/>
<evidence type="ECO:0000313" key="3">
    <source>
        <dbReference type="Proteomes" id="UP000248783"/>
    </source>
</evidence>
<evidence type="ECO:0000256" key="1">
    <source>
        <dbReference type="SAM" id="MobiDB-lite"/>
    </source>
</evidence>
<dbReference type="RefSeq" id="WP_111249445.1">
    <property type="nucleotide sequence ID" value="NZ_QKWH01000001.1"/>
</dbReference>
<evidence type="ECO:0000313" key="2">
    <source>
        <dbReference type="EMBL" id="PZR55081.1"/>
    </source>
</evidence>
<sequence>MSDDTPAWRHLPAGARVVVRRRLSPDEAREARDAGRGAVWTDVIGVVLETDDAGLRLRTDAASSGRSDEVRVPGPAIEAVKRIPPRPPRRAPRHP</sequence>
<feature type="region of interest" description="Disordered" evidence="1">
    <location>
        <begin position="63"/>
        <end position="95"/>
    </location>
</feature>
<accession>A0A2W5YIY0</accession>
<comment type="caution">
    <text evidence="2">The sequence shown here is derived from an EMBL/GenBank/DDBJ whole genome shotgun (WGS) entry which is preliminary data.</text>
</comment>
<dbReference type="EMBL" id="QKWH01000001">
    <property type="protein sequence ID" value="PZR55081.1"/>
    <property type="molecule type" value="Genomic_DNA"/>
</dbReference>
<organism evidence="2 3">
    <name type="scientific">Xylanimonas oleitrophica</name>
    <dbReference type="NCBI Taxonomy" id="2607479"/>
    <lineage>
        <taxon>Bacteria</taxon>
        <taxon>Bacillati</taxon>
        <taxon>Actinomycetota</taxon>
        <taxon>Actinomycetes</taxon>
        <taxon>Micrococcales</taxon>
        <taxon>Promicromonosporaceae</taxon>
        <taxon>Xylanimonas</taxon>
    </lineage>
</organism>
<dbReference type="InterPro" id="IPR046571">
    <property type="entry name" value="DUF6725"/>
</dbReference>
<dbReference type="Proteomes" id="UP000248783">
    <property type="component" value="Unassembled WGS sequence"/>
</dbReference>
<gene>
    <name evidence="2" type="ORF">DNL40_01430</name>
</gene>
<reference evidence="2 3" key="1">
    <citation type="submission" date="2018-06" db="EMBL/GenBank/DDBJ databases">
        <title>Whole genome sequencing of a novel hydrocarbon degrading bacterial strain, PW21 isolated from oil contaminated produced water sample.</title>
        <authorList>
            <person name="Nagkirti P."/>
            <person name="Shaikh A."/>
            <person name="Gowdaman V."/>
            <person name="Engineer A.E."/>
            <person name="Dagar S."/>
            <person name="Dhakephalkar P.K."/>
        </authorList>
    </citation>
    <scope>NUCLEOTIDE SEQUENCE [LARGE SCALE GENOMIC DNA]</scope>
    <source>
        <strain evidence="2 3">PW21</strain>
    </source>
</reference>
<dbReference type="Pfam" id="PF20486">
    <property type="entry name" value="DUF6725"/>
    <property type="match status" value="1"/>
</dbReference>
<dbReference type="AlphaFoldDB" id="A0A2W5YIY0"/>
<protein>
    <submittedName>
        <fullName evidence="2">Uncharacterized protein</fullName>
    </submittedName>
</protein>